<proteinExistence type="predicted"/>
<dbReference type="AlphaFoldDB" id="A0A101LTW0"/>
<reference evidence="1" key="1">
    <citation type="journal article" date="2015" name="Genome Biol. Evol.">
        <title>Organellar Genomes of White Spruce (Picea glauca): Assembly and Annotation.</title>
        <authorList>
            <person name="Jackman S.D."/>
            <person name="Warren R.L."/>
            <person name="Gibb E.A."/>
            <person name="Vandervalk B.P."/>
            <person name="Mohamadi H."/>
            <person name="Chu J."/>
            <person name="Raymond A."/>
            <person name="Pleasance S."/>
            <person name="Coope R."/>
            <person name="Wildung M.R."/>
            <person name="Ritland C.E."/>
            <person name="Bousquet J."/>
            <person name="Jones S.J."/>
            <person name="Bohlmann J."/>
            <person name="Birol I."/>
        </authorList>
    </citation>
    <scope>NUCLEOTIDE SEQUENCE [LARGE SCALE GENOMIC DNA]</scope>
    <source>
        <tissue evidence="1">Flushing bud</tissue>
    </source>
</reference>
<dbReference type="EMBL" id="LKAM01000022">
    <property type="protein sequence ID" value="KUM45254.1"/>
    <property type="molecule type" value="Genomic_DNA"/>
</dbReference>
<gene>
    <name evidence="1" type="ORF">ABT39_MTgene3494</name>
</gene>
<organism evidence="1">
    <name type="scientific">Picea glauca</name>
    <name type="common">White spruce</name>
    <name type="synonym">Pinus glauca</name>
    <dbReference type="NCBI Taxonomy" id="3330"/>
    <lineage>
        <taxon>Eukaryota</taxon>
        <taxon>Viridiplantae</taxon>
        <taxon>Streptophyta</taxon>
        <taxon>Embryophyta</taxon>
        <taxon>Tracheophyta</taxon>
        <taxon>Spermatophyta</taxon>
        <taxon>Pinopsida</taxon>
        <taxon>Pinidae</taxon>
        <taxon>Conifers I</taxon>
        <taxon>Pinales</taxon>
        <taxon>Pinaceae</taxon>
        <taxon>Picea</taxon>
    </lineage>
</organism>
<sequence>MCRGKRIHLPFPVLKSGLNPVEELAGVFRGGERPGLPSTSSLLDRSKSAEYNERVITDSDYLECYYPKHAGLWSLSDYPPWRPNCLFRNRRAARKKQFPDGRVSCFR</sequence>
<comment type="caution">
    <text evidence="1">The sequence shown here is derived from an EMBL/GenBank/DDBJ whole genome shotgun (WGS) entry which is preliminary data.</text>
</comment>
<name>A0A101LTW0_PICGL</name>
<keyword evidence="1" id="KW-0496">Mitochondrion</keyword>
<evidence type="ECO:0000313" key="1">
    <source>
        <dbReference type="EMBL" id="KUM45254.1"/>
    </source>
</evidence>
<protein>
    <submittedName>
        <fullName evidence="1">Uncharacterized protein</fullName>
    </submittedName>
</protein>
<accession>A0A101LTW0</accession>
<geneLocation type="mitochondrion" evidence="1"/>